<keyword evidence="1" id="KW-0732">Signal</keyword>
<dbReference type="Proteomes" id="UP000789704">
    <property type="component" value="Unassembled WGS sequence"/>
</dbReference>
<dbReference type="EMBL" id="CAJQZC010000006">
    <property type="protein sequence ID" value="CAG4907687.1"/>
    <property type="molecule type" value="Genomic_DNA"/>
</dbReference>
<dbReference type="Pfam" id="PF03640">
    <property type="entry name" value="Lipoprotein_15"/>
    <property type="match status" value="2"/>
</dbReference>
<dbReference type="PANTHER" id="PTHR39335:SF1">
    <property type="entry name" value="BLL4220 PROTEIN"/>
    <property type="match status" value="1"/>
</dbReference>
<dbReference type="PIRSF" id="PIRSF029720">
    <property type="entry name" value="UCP029720"/>
    <property type="match status" value="1"/>
</dbReference>
<dbReference type="GO" id="GO:0043448">
    <property type="term" value="P:alkane catabolic process"/>
    <property type="evidence" value="ECO:0007669"/>
    <property type="project" value="TreeGrafter"/>
</dbReference>
<dbReference type="RefSeq" id="WP_228879671.1">
    <property type="nucleotide sequence ID" value="NZ_CAJQYX010000020.1"/>
</dbReference>
<name>A0A9N8RXK2_9BURK</name>
<comment type="caution">
    <text evidence="2">The sequence shown here is derived from an EMBL/GenBank/DDBJ whole genome shotgun (WGS) entry which is preliminary data.</text>
</comment>
<feature type="signal peptide" evidence="1">
    <location>
        <begin position="1"/>
        <end position="19"/>
    </location>
</feature>
<evidence type="ECO:0008006" key="4">
    <source>
        <dbReference type="Google" id="ProtNLM"/>
    </source>
</evidence>
<organism evidence="2 3">
    <name type="scientific">Paraburkholderia saeva</name>
    <dbReference type="NCBI Taxonomy" id="2777537"/>
    <lineage>
        <taxon>Bacteria</taxon>
        <taxon>Pseudomonadati</taxon>
        <taxon>Pseudomonadota</taxon>
        <taxon>Betaproteobacteria</taxon>
        <taxon>Burkholderiales</taxon>
        <taxon>Burkholderiaceae</taxon>
        <taxon>Paraburkholderia</taxon>
    </lineage>
</organism>
<feature type="chain" id="PRO_5040421628" description="Lipoprotein" evidence="1">
    <location>
        <begin position="20"/>
        <end position="119"/>
    </location>
</feature>
<dbReference type="InterPro" id="IPR005297">
    <property type="entry name" value="Lipoprotein_repeat"/>
</dbReference>
<accession>A0A9N8RXK2</accession>
<sequence length="119" mass="13009">MRKTMLLLALLAIQQSAFAEMPKTVDGRFVDENGMTLYTFDKDTTPGKSACSGGCATAWPAAMADSYDKPSGDWTVIPSADGKKQWAYKGKPVYRFAKDTKAGDMNGDGFKDMWHTAKP</sequence>
<evidence type="ECO:0000313" key="2">
    <source>
        <dbReference type="EMBL" id="CAG4907687.1"/>
    </source>
</evidence>
<evidence type="ECO:0000256" key="1">
    <source>
        <dbReference type="SAM" id="SignalP"/>
    </source>
</evidence>
<dbReference type="AlphaFoldDB" id="A0A9N8RXK2"/>
<gene>
    <name evidence="2" type="ORF">LMG31841_03692</name>
</gene>
<dbReference type="InterPro" id="IPR014558">
    <property type="entry name" value="UCP029720"/>
</dbReference>
<dbReference type="PANTHER" id="PTHR39335">
    <property type="entry name" value="BLL4220 PROTEIN"/>
    <property type="match status" value="1"/>
</dbReference>
<proteinExistence type="predicted"/>
<keyword evidence="3" id="KW-1185">Reference proteome</keyword>
<reference evidence="2" key="1">
    <citation type="submission" date="2021-04" db="EMBL/GenBank/DDBJ databases">
        <authorList>
            <person name="Vanwijnsberghe S."/>
        </authorList>
    </citation>
    <scope>NUCLEOTIDE SEQUENCE</scope>
    <source>
        <strain evidence="2">LMG 31841</strain>
    </source>
</reference>
<evidence type="ECO:0000313" key="3">
    <source>
        <dbReference type="Proteomes" id="UP000789704"/>
    </source>
</evidence>
<protein>
    <recommendedName>
        <fullName evidence="4">Lipoprotein</fullName>
    </recommendedName>
</protein>